<evidence type="ECO:0000313" key="2">
    <source>
        <dbReference type="Proteomes" id="UP000053593"/>
    </source>
</evidence>
<gene>
    <name evidence="1" type="ORF">GYMLUDRAFT_116114</name>
</gene>
<dbReference type="Proteomes" id="UP000053593">
    <property type="component" value="Unassembled WGS sequence"/>
</dbReference>
<protein>
    <recommendedName>
        <fullName evidence="3">F-box domain-containing protein</fullName>
    </recommendedName>
</protein>
<organism evidence="1 2">
    <name type="scientific">Collybiopsis luxurians FD-317 M1</name>
    <dbReference type="NCBI Taxonomy" id="944289"/>
    <lineage>
        <taxon>Eukaryota</taxon>
        <taxon>Fungi</taxon>
        <taxon>Dikarya</taxon>
        <taxon>Basidiomycota</taxon>
        <taxon>Agaricomycotina</taxon>
        <taxon>Agaricomycetes</taxon>
        <taxon>Agaricomycetidae</taxon>
        <taxon>Agaricales</taxon>
        <taxon>Marasmiineae</taxon>
        <taxon>Omphalotaceae</taxon>
        <taxon>Collybiopsis</taxon>
        <taxon>Collybiopsis luxurians</taxon>
    </lineage>
</organism>
<sequence length="377" mass="42974">LPNEIVSFIFLHAIRDYDHPSEAAFFPLTISHTCSRWRRVSLSTSALWTSVKLSLPNSPEQLDYLQAWLVRSKSHPLNMLLDFRDEEWNWDEDDHLFIRDWADKIFSAILPHAKRWRHIELFTDTWAPIHAFLKLTEEIVDLPVLKSIALSRCNAYFARKGECFKPIELKEAIPLFGGIRLPSLRDLSLVGVHVDWQKSSLVNLSEIEFKFHAYDVMPTLDTFANILTACTELQRLSIVGWGPRLDGATSTFRTEHITHIISLPKLTRLCFGFVDVEYAVKLLSLFNVPSLTELELEDVAAIVDPMGPSDCSALLNLLIQSTSASTDSWFYPLSQVGCLELRSLRSSEAVFANFLRQFYTMERINLSDANSALLSAL</sequence>
<feature type="non-terminal residue" evidence="1">
    <location>
        <position position="1"/>
    </location>
</feature>
<proteinExistence type="predicted"/>
<reference evidence="1 2" key="1">
    <citation type="submission" date="2014-04" db="EMBL/GenBank/DDBJ databases">
        <title>Evolutionary Origins and Diversification of the Mycorrhizal Mutualists.</title>
        <authorList>
            <consortium name="DOE Joint Genome Institute"/>
            <consortium name="Mycorrhizal Genomics Consortium"/>
            <person name="Kohler A."/>
            <person name="Kuo A."/>
            <person name="Nagy L.G."/>
            <person name="Floudas D."/>
            <person name="Copeland A."/>
            <person name="Barry K.W."/>
            <person name="Cichocki N."/>
            <person name="Veneault-Fourrey C."/>
            <person name="LaButti K."/>
            <person name="Lindquist E.A."/>
            <person name="Lipzen A."/>
            <person name="Lundell T."/>
            <person name="Morin E."/>
            <person name="Murat C."/>
            <person name="Riley R."/>
            <person name="Ohm R."/>
            <person name="Sun H."/>
            <person name="Tunlid A."/>
            <person name="Henrissat B."/>
            <person name="Grigoriev I.V."/>
            <person name="Hibbett D.S."/>
            <person name="Martin F."/>
        </authorList>
    </citation>
    <scope>NUCLEOTIDE SEQUENCE [LARGE SCALE GENOMIC DNA]</scope>
    <source>
        <strain evidence="1 2">FD-317 M1</strain>
    </source>
</reference>
<dbReference type="OrthoDB" id="3252356at2759"/>
<dbReference type="InterPro" id="IPR032675">
    <property type="entry name" value="LRR_dom_sf"/>
</dbReference>
<name>A0A0D0ALU4_9AGAR</name>
<feature type="non-terminal residue" evidence="1">
    <location>
        <position position="377"/>
    </location>
</feature>
<dbReference type="EMBL" id="KN834870">
    <property type="protein sequence ID" value="KIK51210.1"/>
    <property type="molecule type" value="Genomic_DNA"/>
</dbReference>
<dbReference type="SUPFAM" id="SSF52058">
    <property type="entry name" value="L domain-like"/>
    <property type="match status" value="1"/>
</dbReference>
<evidence type="ECO:0000313" key="1">
    <source>
        <dbReference type="EMBL" id="KIK51210.1"/>
    </source>
</evidence>
<keyword evidence="2" id="KW-1185">Reference proteome</keyword>
<dbReference type="Gene3D" id="3.80.10.10">
    <property type="entry name" value="Ribonuclease Inhibitor"/>
    <property type="match status" value="1"/>
</dbReference>
<evidence type="ECO:0008006" key="3">
    <source>
        <dbReference type="Google" id="ProtNLM"/>
    </source>
</evidence>
<dbReference type="HOGENOM" id="CLU_020999_2_1_1"/>
<dbReference type="AlphaFoldDB" id="A0A0D0ALU4"/>
<accession>A0A0D0ALU4</accession>